<evidence type="ECO:0000313" key="3">
    <source>
        <dbReference type="Proteomes" id="UP000288805"/>
    </source>
</evidence>
<reference evidence="2 3" key="1">
    <citation type="journal article" date="2018" name="PLoS Genet.">
        <title>Population sequencing reveals clonal diversity and ancestral inbreeding in the grapevine cultivar Chardonnay.</title>
        <authorList>
            <person name="Roach M.J."/>
            <person name="Johnson D.L."/>
            <person name="Bohlmann J."/>
            <person name="van Vuuren H.J."/>
            <person name="Jones S.J."/>
            <person name="Pretorius I.S."/>
            <person name="Schmidt S.A."/>
            <person name="Borneman A.R."/>
        </authorList>
    </citation>
    <scope>NUCLEOTIDE SEQUENCE [LARGE SCALE GENOMIC DNA]</scope>
    <source>
        <strain evidence="3">cv. Chardonnay</strain>
        <tissue evidence="2">Leaf</tissue>
    </source>
</reference>
<feature type="compositionally biased region" description="Polar residues" evidence="1">
    <location>
        <begin position="152"/>
        <end position="167"/>
    </location>
</feature>
<dbReference type="Proteomes" id="UP000288805">
    <property type="component" value="Unassembled WGS sequence"/>
</dbReference>
<sequence>MWRSLEKQDRGAKQREQSTAFQGAKISHGGIQHVKMQYKVRISKSKFSHTTIQGAKHPLGTRVAFCTPQANFRTVRNKVRKFRTPQSKVQNSFQHAKVTVQVEKPKRRKPRAPSPPLWNLIRPFPSISAMAKTRGGLSASPSSPMPRPAQSTTGGATSPPAQDSTVPPSKGGTPSHRRYPTRDHPLTVCRPPPSKEACYSATREEGQVLGSWRAIPDTSSRAAY</sequence>
<dbReference type="EMBL" id="QGNW01000802">
    <property type="protein sequence ID" value="RVW61853.1"/>
    <property type="molecule type" value="Genomic_DNA"/>
</dbReference>
<name>A0A438FPH7_VITVI</name>
<proteinExistence type="predicted"/>
<feature type="region of interest" description="Disordered" evidence="1">
    <location>
        <begin position="1"/>
        <end position="27"/>
    </location>
</feature>
<feature type="compositionally biased region" description="Basic and acidic residues" evidence="1">
    <location>
        <begin position="1"/>
        <end position="16"/>
    </location>
</feature>
<evidence type="ECO:0000313" key="2">
    <source>
        <dbReference type="EMBL" id="RVW61853.1"/>
    </source>
</evidence>
<accession>A0A438FPH7</accession>
<feature type="region of interest" description="Disordered" evidence="1">
    <location>
        <begin position="82"/>
        <end position="224"/>
    </location>
</feature>
<protein>
    <submittedName>
        <fullName evidence="2">Uncharacterized protein</fullName>
    </submittedName>
</protein>
<feature type="compositionally biased region" description="Polar residues" evidence="1">
    <location>
        <begin position="84"/>
        <end position="94"/>
    </location>
</feature>
<gene>
    <name evidence="2" type="ORF">CK203_065577</name>
</gene>
<evidence type="ECO:0000256" key="1">
    <source>
        <dbReference type="SAM" id="MobiDB-lite"/>
    </source>
</evidence>
<comment type="caution">
    <text evidence="2">The sequence shown here is derived from an EMBL/GenBank/DDBJ whole genome shotgun (WGS) entry which is preliminary data.</text>
</comment>
<dbReference type="AlphaFoldDB" id="A0A438FPH7"/>
<organism evidence="2 3">
    <name type="scientific">Vitis vinifera</name>
    <name type="common">Grape</name>
    <dbReference type="NCBI Taxonomy" id="29760"/>
    <lineage>
        <taxon>Eukaryota</taxon>
        <taxon>Viridiplantae</taxon>
        <taxon>Streptophyta</taxon>
        <taxon>Embryophyta</taxon>
        <taxon>Tracheophyta</taxon>
        <taxon>Spermatophyta</taxon>
        <taxon>Magnoliopsida</taxon>
        <taxon>eudicotyledons</taxon>
        <taxon>Gunneridae</taxon>
        <taxon>Pentapetalae</taxon>
        <taxon>rosids</taxon>
        <taxon>Vitales</taxon>
        <taxon>Vitaceae</taxon>
        <taxon>Viteae</taxon>
        <taxon>Vitis</taxon>
    </lineage>
</organism>